<dbReference type="GO" id="GO:0005681">
    <property type="term" value="C:spliceosomal complex"/>
    <property type="evidence" value="ECO:0007669"/>
    <property type="project" value="UniProtKB-KW"/>
</dbReference>
<feature type="region of interest" description="Disordered" evidence="18">
    <location>
        <begin position="910"/>
        <end position="1019"/>
    </location>
</feature>
<dbReference type="GO" id="GO:0048471">
    <property type="term" value="C:perinuclear region of cytoplasm"/>
    <property type="evidence" value="ECO:0007669"/>
    <property type="project" value="UniProtKB-SubCell"/>
</dbReference>
<gene>
    <name evidence="20" type="ORF">OCTVUL_1B010786</name>
</gene>
<feature type="compositionally biased region" description="Low complexity" evidence="18">
    <location>
        <begin position="955"/>
        <end position="974"/>
    </location>
</feature>
<organism evidence="20 21">
    <name type="scientific">Octopus vulgaris</name>
    <name type="common">Common octopus</name>
    <dbReference type="NCBI Taxonomy" id="6645"/>
    <lineage>
        <taxon>Eukaryota</taxon>
        <taxon>Metazoa</taxon>
        <taxon>Spiralia</taxon>
        <taxon>Lophotrochozoa</taxon>
        <taxon>Mollusca</taxon>
        <taxon>Cephalopoda</taxon>
        <taxon>Coleoidea</taxon>
        <taxon>Octopodiformes</taxon>
        <taxon>Octopoda</taxon>
        <taxon>Incirrata</taxon>
        <taxon>Octopodidae</taxon>
        <taxon>Octopus</taxon>
    </lineage>
</organism>
<keyword evidence="13" id="KW-0694">RNA-binding</keyword>
<name>A0AA36F049_OCTVU</name>
<keyword evidence="16" id="KW-0539">Nucleus</keyword>
<feature type="compositionally biased region" description="Basic and acidic residues" evidence="18">
    <location>
        <begin position="183"/>
        <end position="204"/>
    </location>
</feature>
<evidence type="ECO:0000256" key="7">
    <source>
        <dbReference type="ARBA" id="ARBA00022448"/>
    </source>
</evidence>
<evidence type="ECO:0000313" key="21">
    <source>
        <dbReference type="Proteomes" id="UP001162480"/>
    </source>
</evidence>
<evidence type="ECO:0000259" key="19">
    <source>
        <dbReference type="SMART" id="SM01044"/>
    </source>
</evidence>
<evidence type="ECO:0000256" key="18">
    <source>
        <dbReference type="SAM" id="MobiDB-lite"/>
    </source>
</evidence>
<comment type="similarity">
    <text evidence="5">Belongs to the CASC3 family.</text>
</comment>
<keyword evidence="11" id="KW-0509">mRNA transport</keyword>
<feature type="compositionally biased region" description="Basic and acidic residues" evidence="18">
    <location>
        <begin position="21"/>
        <end position="32"/>
    </location>
</feature>
<dbReference type="Pfam" id="PF09405">
    <property type="entry name" value="Btz"/>
    <property type="match status" value="1"/>
</dbReference>
<dbReference type="InterPro" id="IPR018545">
    <property type="entry name" value="Btz_dom"/>
</dbReference>
<keyword evidence="10" id="KW-0747">Spliceosome</keyword>
<feature type="region of interest" description="Disordered" evidence="18">
    <location>
        <begin position="1"/>
        <end position="204"/>
    </location>
</feature>
<keyword evidence="15" id="KW-0508">mRNA splicing</keyword>
<feature type="compositionally biased region" description="Acidic residues" evidence="18">
    <location>
        <begin position="36"/>
        <end position="49"/>
    </location>
</feature>
<keyword evidence="7" id="KW-0813">Transport</keyword>
<evidence type="ECO:0000256" key="12">
    <source>
        <dbReference type="ARBA" id="ARBA00022845"/>
    </source>
</evidence>
<feature type="domain" description="Btz" evidence="19">
    <location>
        <begin position="118"/>
        <end position="220"/>
    </location>
</feature>
<dbReference type="EMBL" id="OX597815">
    <property type="protein sequence ID" value="CAI9718103.1"/>
    <property type="molecule type" value="Genomic_DNA"/>
</dbReference>
<feature type="region of interest" description="Disordered" evidence="18">
    <location>
        <begin position="217"/>
        <end position="614"/>
    </location>
</feature>
<dbReference type="Proteomes" id="UP001162480">
    <property type="component" value="Chromosome 2"/>
</dbReference>
<keyword evidence="12" id="KW-0810">Translation regulation</keyword>
<feature type="compositionally biased region" description="Basic and acidic residues" evidence="18">
    <location>
        <begin position="157"/>
        <end position="174"/>
    </location>
</feature>
<feature type="compositionally biased region" description="Basic and acidic residues" evidence="18">
    <location>
        <begin position="586"/>
        <end position="595"/>
    </location>
</feature>
<evidence type="ECO:0000256" key="6">
    <source>
        <dbReference type="ARBA" id="ARBA00019964"/>
    </source>
</evidence>
<feature type="region of interest" description="Disordered" evidence="18">
    <location>
        <begin position="644"/>
        <end position="671"/>
    </location>
</feature>
<keyword evidence="14" id="KW-0866">Nonsense-mediated mRNA decay</keyword>
<feature type="compositionally biased region" description="Acidic residues" evidence="18">
    <location>
        <begin position="67"/>
        <end position="120"/>
    </location>
</feature>
<comment type="subcellular location">
    <subcellularLocation>
        <location evidence="2">Cell projection</location>
        <location evidence="2">Dendrite</location>
    </subcellularLocation>
    <subcellularLocation>
        <location evidence="1">Cytoplasm</location>
        <location evidence="1">Stress granule</location>
    </subcellularLocation>
    <subcellularLocation>
        <location evidence="4">Cytoplasm</location>
        <location evidence="4">Perinuclear region</location>
    </subcellularLocation>
    <subcellularLocation>
        <location evidence="3">Nucleus speckle</location>
    </subcellularLocation>
</comment>
<dbReference type="PANTHER" id="PTHR13434">
    <property type="entry name" value="PROTEIN CASC3"/>
    <property type="match status" value="1"/>
</dbReference>
<evidence type="ECO:0000256" key="2">
    <source>
        <dbReference type="ARBA" id="ARBA00004279"/>
    </source>
</evidence>
<dbReference type="GO" id="GO:0006417">
    <property type="term" value="P:regulation of translation"/>
    <property type="evidence" value="ECO:0007669"/>
    <property type="project" value="UniProtKB-KW"/>
</dbReference>
<reference evidence="20" key="1">
    <citation type="submission" date="2023-08" db="EMBL/GenBank/DDBJ databases">
        <authorList>
            <person name="Alioto T."/>
            <person name="Alioto T."/>
            <person name="Gomez Garrido J."/>
        </authorList>
    </citation>
    <scope>NUCLEOTIDE SEQUENCE</scope>
</reference>
<evidence type="ECO:0000256" key="16">
    <source>
        <dbReference type="ARBA" id="ARBA00023242"/>
    </source>
</evidence>
<dbReference type="PANTHER" id="PTHR13434:SF0">
    <property type="entry name" value="PROTEIN CASC3"/>
    <property type="match status" value="1"/>
</dbReference>
<evidence type="ECO:0000313" key="20">
    <source>
        <dbReference type="EMBL" id="CAI9718103.1"/>
    </source>
</evidence>
<feature type="compositionally biased region" description="Basic and acidic residues" evidence="18">
    <location>
        <begin position="277"/>
        <end position="289"/>
    </location>
</feature>
<feature type="compositionally biased region" description="Polar residues" evidence="18">
    <location>
        <begin position="557"/>
        <end position="568"/>
    </location>
</feature>
<evidence type="ECO:0000256" key="11">
    <source>
        <dbReference type="ARBA" id="ARBA00022816"/>
    </source>
</evidence>
<evidence type="ECO:0000256" key="9">
    <source>
        <dbReference type="ARBA" id="ARBA00022664"/>
    </source>
</evidence>
<dbReference type="GO" id="GO:0006397">
    <property type="term" value="P:mRNA processing"/>
    <property type="evidence" value="ECO:0007669"/>
    <property type="project" value="UniProtKB-KW"/>
</dbReference>
<accession>A0AA36F049</accession>
<keyword evidence="17" id="KW-0966">Cell projection</keyword>
<evidence type="ECO:0000256" key="1">
    <source>
        <dbReference type="ARBA" id="ARBA00004210"/>
    </source>
</evidence>
<dbReference type="GO" id="GO:0003729">
    <property type="term" value="F:mRNA binding"/>
    <property type="evidence" value="ECO:0007669"/>
    <property type="project" value="InterPro"/>
</dbReference>
<dbReference type="GO" id="GO:0016607">
    <property type="term" value="C:nuclear speck"/>
    <property type="evidence" value="ECO:0007669"/>
    <property type="project" value="UniProtKB-SubCell"/>
</dbReference>
<feature type="compositionally biased region" description="Polar residues" evidence="18">
    <location>
        <begin position="576"/>
        <end position="585"/>
    </location>
</feature>
<keyword evidence="8" id="KW-0963">Cytoplasm</keyword>
<evidence type="ECO:0000256" key="15">
    <source>
        <dbReference type="ARBA" id="ARBA00023187"/>
    </source>
</evidence>
<dbReference type="GO" id="GO:0000184">
    <property type="term" value="P:nuclear-transcribed mRNA catabolic process, nonsense-mediated decay"/>
    <property type="evidence" value="ECO:0007669"/>
    <property type="project" value="UniProtKB-KW"/>
</dbReference>
<feature type="compositionally biased region" description="Polar residues" evidence="18">
    <location>
        <begin position="910"/>
        <end position="922"/>
    </location>
</feature>
<feature type="compositionally biased region" description="Basic and acidic residues" evidence="18">
    <location>
        <begin position="650"/>
        <end position="671"/>
    </location>
</feature>
<evidence type="ECO:0000256" key="8">
    <source>
        <dbReference type="ARBA" id="ARBA00022490"/>
    </source>
</evidence>
<evidence type="ECO:0000256" key="10">
    <source>
        <dbReference type="ARBA" id="ARBA00022728"/>
    </source>
</evidence>
<dbReference type="GO" id="GO:0035145">
    <property type="term" value="C:exon-exon junction complex"/>
    <property type="evidence" value="ECO:0007669"/>
    <property type="project" value="InterPro"/>
</dbReference>
<keyword evidence="21" id="KW-1185">Reference proteome</keyword>
<evidence type="ECO:0000256" key="4">
    <source>
        <dbReference type="ARBA" id="ARBA00004556"/>
    </source>
</evidence>
<feature type="region of interest" description="Disordered" evidence="18">
    <location>
        <begin position="738"/>
        <end position="767"/>
    </location>
</feature>
<proteinExistence type="inferred from homology"/>
<feature type="compositionally biased region" description="Basic and acidic residues" evidence="18">
    <location>
        <begin position="298"/>
        <end position="553"/>
    </location>
</feature>
<feature type="compositionally biased region" description="Polar residues" evidence="18">
    <location>
        <begin position="943"/>
        <end position="954"/>
    </location>
</feature>
<dbReference type="GO" id="GO:0051028">
    <property type="term" value="P:mRNA transport"/>
    <property type="evidence" value="ECO:0007669"/>
    <property type="project" value="UniProtKB-KW"/>
</dbReference>
<dbReference type="AlphaFoldDB" id="A0AA36F049"/>
<dbReference type="GO" id="GO:0008380">
    <property type="term" value="P:RNA splicing"/>
    <property type="evidence" value="ECO:0007669"/>
    <property type="project" value="UniProtKB-KW"/>
</dbReference>
<feature type="compositionally biased region" description="Low complexity" evidence="18">
    <location>
        <begin position="991"/>
        <end position="1003"/>
    </location>
</feature>
<evidence type="ECO:0000256" key="3">
    <source>
        <dbReference type="ARBA" id="ARBA00004324"/>
    </source>
</evidence>
<dbReference type="GO" id="GO:0010494">
    <property type="term" value="C:cytoplasmic stress granule"/>
    <property type="evidence" value="ECO:0007669"/>
    <property type="project" value="UniProtKB-SubCell"/>
</dbReference>
<evidence type="ECO:0000256" key="13">
    <source>
        <dbReference type="ARBA" id="ARBA00022884"/>
    </source>
</evidence>
<evidence type="ECO:0000256" key="17">
    <source>
        <dbReference type="ARBA" id="ARBA00023273"/>
    </source>
</evidence>
<dbReference type="SMART" id="SM01044">
    <property type="entry name" value="Btz"/>
    <property type="match status" value="1"/>
</dbReference>
<evidence type="ECO:0000256" key="5">
    <source>
        <dbReference type="ARBA" id="ARBA00009548"/>
    </source>
</evidence>
<dbReference type="GO" id="GO:0030425">
    <property type="term" value="C:dendrite"/>
    <property type="evidence" value="ECO:0007669"/>
    <property type="project" value="UniProtKB-SubCell"/>
</dbReference>
<evidence type="ECO:0000256" key="14">
    <source>
        <dbReference type="ARBA" id="ARBA00023161"/>
    </source>
</evidence>
<sequence>MAERRRRRRLSEEESGEEVSEDSKEVKTRDCPSECVSEDEHSDEVEVSDYESVGDGKKSTQEAENGEKEEDEEGDDEDDEEEDDDEDESEEDSEEESEEDSEEESSEVESEGEYIEDGIDEERQSGDGEEQPIDDKDKELDDDEDRRNPAYVPRRGAFYEHDTRITEDAEKEQIRLIPKKKLWKDEGKWQHDRFREDQQAPKSREELMVIYGYDILASDQPPAAPPRMNKPQIRKSQQRQQLHDFIDSKWSGQRNSPDVQRKNYRNKRGSRGGTRGRLGDYEENRRDYLENNGQGEYVDNKREYREIRHEVTDNHWDQPETRRTCIDNRGDSEEIPKQNFVEKKLEDTETKQEVTEKWQPSEDSKQEIIEKPKEEECHLKKESGNDRKETVEIKKEPVEIKRDYGDNRRDYSDNRRDYSDNRRDCSDNRRDYGDNRRDHIDNRRNHGDNRRDHGDNRRDHGDSRRDHGDNRRDHGDNRRDYGDNRRDYGDNRRDYGDNRRDYGDNRRDYGDNRRDYCDNRRDYGDSRRNYGNNHRETVDNRRDFSDNRRDYGDRSYNGETKPNHSYRTNARAGPQRQFSNPSYRNDNGDNPKLDSENSTTYGFRKSPENNNNFKTHENRVYKTNYENGHRNIVDNRAYRNTESNNYCHRNNYENKKRTPDRNFSHEEVHDSIPKQKGAVLNNVEFSGSVVTANNSMEKKSYSKDRRIKGITRTRVPAAPLPENMEDPERNSFNLEAIPADNKSDLGGNASKTENVSRPKRYSTQRQRNVPEVNYPEQIPVEGTTYYSPNFTQGPPHIFHPEQGPPTHQDGAAFQPTMLQAPTPIPYTLPVSTTGIPSAPRMFGPAPVPVSIPTAPPAMLPPQYIGAGMIYGAPPHGPYQVPVMPGYQSPPPSTHSQTSALSEMFRGGTTYYSTDLQQPSPSRSPVRRHKSAIPIIDPQDVKIQKSQSANSSTPGETTTSAAESNSSEAPEAPSNFAAESNGSHSKDLIVNSSSTSDSTCTSTTVASGGKSIEETNSTPLNTAHKQVELAETCTNEQTTQPILEAAA</sequence>
<protein>
    <recommendedName>
        <fullName evidence="6">Protein CASC3</fullName>
    </recommendedName>
</protein>
<keyword evidence="9" id="KW-0507">mRNA processing</keyword>
<dbReference type="InterPro" id="IPR028544">
    <property type="entry name" value="CASC3"/>
</dbReference>